<dbReference type="HOGENOM" id="CLU_626661_0_0_6"/>
<feature type="compositionally biased region" description="Low complexity" evidence="1">
    <location>
        <begin position="331"/>
        <end position="347"/>
    </location>
</feature>
<dbReference type="EMBL" id="CP007268">
    <property type="protein sequence ID" value="AHK80598.1"/>
    <property type="molecule type" value="Genomic_DNA"/>
</dbReference>
<sequence>MLIKPVDDLAPHIEELNRLLERASEEPARQIRARILALEGRLAAAAELDQQLADSDQAVVIHDLQLEVRGTSVHFDHVVFNRRMEAFVLDSRFFNTGVRVEAEERFFHVDEEVDGNPLEVIDPLNDLAEQVRALGNAVLFMSWPHRLGVRLIPQVHGRIVVGPDAHVHLAGEHNPGGQVTWLEDVLEQGLRGKPGQGGNYLAMLRALASTVSIQALQGCAEALVGRHVARAPDYEAEFGISDQAASPGVAPEQAARPEDADTAPAAPAAPREDDAKPRTQRGRAGARGARKSSKSATQEGAAPKGKAKPAARGKTGEAAKETAGQRRSKAKSAGGKAQKSSTAASDAPSPPASHRDEGQASEKKLPSSRIASALGMKTAPFLDLLAEQGLLEQKDGAWQLTEKGTERGGEQRGSGNRISFAWPESVKEEARAARDGG</sequence>
<evidence type="ECO:0000313" key="3">
    <source>
        <dbReference type="EMBL" id="AHK80598.1"/>
    </source>
</evidence>
<feature type="compositionally biased region" description="Basic and acidic residues" evidence="1">
    <location>
        <begin position="314"/>
        <end position="324"/>
    </location>
</feature>
<feature type="compositionally biased region" description="Basic and acidic residues" evidence="1">
    <location>
        <begin position="425"/>
        <end position="437"/>
    </location>
</feature>
<reference evidence="4" key="2">
    <citation type="submission" date="2014-02" db="EMBL/GenBank/DDBJ databases">
        <title>Draft Genome Sequence of extremely halophilic bacteria Halorhodospira halochloris.</title>
        <authorList>
            <person name="Singh K.S."/>
        </authorList>
    </citation>
    <scope>NUCLEOTIDE SEQUENCE [LARGE SCALE GENOMIC DNA]</scope>
    <source>
        <strain evidence="4">A</strain>
    </source>
</reference>
<keyword evidence="4" id="KW-1185">Reference proteome</keyword>
<dbReference type="AlphaFoldDB" id="W8KN57"/>
<feature type="domain" description="NERD" evidence="2">
    <location>
        <begin position="40"/>
        <end position="138"/>
    </location>
</feature>
<dbReference type="Pfam" id="PF08378">
    <property type="entry name" value="NERD"/>
    <property type="match status" value="1"/>
</dbReference>
<proteinExistence type="predicted"/>
<protein>
    <recommendedName>
        <fullName evidence="2">NERD domain-containing protein</fullName>
    </recommendedName>
</protein>
<evidence type="ECO:0000256" key="1">
    <source>
        <dbReference type="SAM" id="MobiDB-lite"/>
    </source>
</evidence>
<feature type="region of interest" description="Disordered" evidence="1">
    <location>
        <begin position="242"/>
        <end position="371"/>
    </location>
</feature>
<feature type="compositionally biased region" description="Low complexity" evidence="1">
    <location>
        <begin position="294"/>
        <end position="304"/>
    </location>
</feature>
<reference evidence="3 4" key="1">
    <citation type="journal article" date="2014" name="J Genomics">
        <title>Draft Genome Sequence of the Extremely Halophilic Phototrophic Purple Sulfur Bacterium Halorhodospira halochloris.</title>
        <authorList>
            <person name="Singh K.S."/>
            <person name="Kirksey J."/>
            <person name="Hoff W.D."/>
            <person name="Deole R."/>
        </authorList>
    </citation>
    <scope>NUCLEOTIDE SEQUENCE [LARGE SCALE GENOMIC DNA]</scope>
    <source>
        <strain evidence="3 4">A</strain>
    </source>
</reference>
<dbReference type="KEGG" id="hhc:M911_04015"/>
<gene>
    <name evidence="3" type="ORF">M911_04015</name>
</gene>
<feature type="region of interest" description="Disordered" evidence="1">
    <location>
        <begin position="396"/>
        <end position="437"/>
    </location>
</feature>
<evidence type="ECO:0000259" key="2">
    <source>
        <dbReference type="Pfam" id="PF08378"/>
    </source>
</evidence>
<dbReference type="RefSeq" id="WP_025280847.1">
    <property type="nucleotide sequence ID" value="NZ_CP007268.1"/>
</dbReference>
<accession>W8KN57</accession>
<name>W8KN57_9GAMM</name>
<organism evidence="3 4">
    <name type="scientific">Ectothiorhodospira haloalkaliphila</name>
    <dbReference type="NCBI Taxonomy" id="421628"/>
    <lineage>
        <taxon>Bacteria</taxon>
        <taxon>Pseudomonadati</taxon>
        <taxon>Pseudomonadota</taxon>
        <taxon>Gammaproteobacteria</taxon>
        <taxon>Chromatiales</taxon>
        <taxon>Ectothiorhodospiraceae</taxon>
        <taxon>Ectothiorhodospira</taxon>
    </lineage>
</organism>
<evidence type="ECO:0000313" key="4">
    <source>
        <dbReference type="Proteomes" id="UP000019442"/>
    </source>
</evidence>
<dbReference type="Proteomes" id="UP000019442">
    <property type="component" value="Chromosome"/>
</dbReference>
<dbReference type="InterPro" id="IPR011528">
    <property type="entry name" value="NERD"/>
</dbReference>
<dbReference type="OrthoDB" id="5793482at2"/>
<feature type="compositionally biased region" description="Basic and acidic residues" evidence="1">
    <location>
        <begin position="353"/>
        <end position="365"/>
    </location>
</feature>